<dbReference type="Gene3D" id="1.10.357.10">
    <property type="entry name" value="Tetracycline Repressor, domain 2"/>
    <property type="match status" value="1"/>
</dbReference>
<accession>A0A919C473</accession>
<gene>
    <name evidence="1" type="ORF">GCM10018980_14690</name>
</gene>
<name>A0A919C473_9ACTN</name>
<dbReference type="EMBL" id="BNBF01000003">
    <property type="protein sequence ID" value="GHG40436.1"/>
    <property type="molecule type" value="Genomic_DNA"/>
</dbReference>
<dbReference type="InterPro" id="IPR036271">
    <property type="entry name" value="Tet_transcr_reg_TetR-rel_C_sf"/>
</dbReference>
<evidence type="ECO:0000313" key="1">
    <source>
        <dbReference type="EMBL" id="GHG40436.1"/>
    </source>
</evidence>
<comment type="caution">
    <text evidence="1">The sequence shown here is derived from an EMBL/GenBank/DDBJ whole genome shotgun (WGS) entry which is preliminary data.</text>
</comment>
<dbReference type="AlphaFoldDB" id="A0A919C473"/>
<sequence length="127" mass="13697">MLESGDGTTYPEPGTDPRAVITAFLRSLRHGLDNPATASALMALAAQADRDPGAAHALAKISEDRHHALNRLLEPSGTQISADDFAQLVGPVMFRRFLDRRPVTDATIDTVVTHWLTSTRQPDGLPS</sequence>
<dbReference type="Proteomes" id="UP000619355">
    <property type="component" value="Unassembled WGS sequence"/>
</dbReference>
<keyword evidence="2" id="KW-1185">Reference proteome</keyword>
<reference evidence="2" key="1">
    <citation type="journal article" date="2019" name="Int. J. Syst. Evol. Microbiol.">
        <title>The Global Catalogue of Microorganisms (GCM) 10K type strain sequencing project: providing services to taxonomists for standard genome sequencing and annotation.</title>
        <authorList>
            <consortium name="The Broad Institute Genomics Platform"/>
            <consortium name="The Broad Institute Genome Sequencing Center for Infectious Disease"/>
            <person name="Wu L."/>
            <person name="Ma J."/>
        </authorList>
    </citation>
    <scope>NUCLEOTIDE SEQUENCE [LARGE SCALE GENOMIC DNA]</scope>
    <source>
        <strain evidence="2">JCM 4253</strain>
    </source>
</reference>
<evidence type="ECO:0000313" key="2">
    <source>
        <dbReference type="Proteomes" id="UP000619355"/>
    </source>
</evidence>
<protein>
    <submittedName>
        <fullName evidence="1">Uncharacterized protein</fullName>
    </submittedName>
</protein>
<proteinExistence type="predicted"/>
<organism evidence="1 2">
    <name type="scientific">Streptomyces capoamus</name>
    <dbReference type="NCBI Taxonomy" id="68183"/>
    <lineage>
        <taxon>Bacteria</taxon>
        <taxon>Bacillati</taxon>
        <taxon>Actinomycetota</taxon>
        <taxon>Actinomycetes</taxon>
        <taxon>Kitasatosporales</taxon>
        <taxon>Streptomycetaceae</taxon>
        <taxon>Streptomyces</taxon>
    </lineage>
</organism>
<dbReference type="SUPFAM" id="SSF48498">
    <property type="entry name" value="Tetracyclin repressor-like, C-terminal domain"/>
    <property type="match status" value="1"/>
</dbReference>